<accession>A0A9I9E9L4</accession>
<dbReference type="Gramene" id="MELO3C030706.2.1">
    <property type="protein sequence ID" value="MELO3C030706.2.1"/>
    <property type="gene ID" value="MELO3C030706.2"/>
</dbReference>
<evidence type="ECO:0000313" key="1">
    <source>
        <dbReference type="EnsemblPlants" id="MELO3C030706.2.1"/>
    </source>
</evidence>
<protein>
    <submittedName>
        <fullName evidence="1">Uncharacterized protein</fullName>
    </submittedName>
</protein>
<name>A0A9I9E9L4_CUCME</name>
<dbReference type="EnsemblPlants" id="MELO3C030706.2.1">
    <property type="protein sequence ID" value="MELO3C030706.2.1"/>
    <property type="gene ID" value="MELO3C030706.2"/>
</dbReference>
<sequence>MPPNLHFKNVPSTEIIGLQYFHPLIDAPKAIKQNLK</sequence>
<reference evidence="1" key="1">
    <citation type="submission" date="2023-03" db="UniProtKB">
        <authorList>
            <consortium name="EnsemblPlants"/>
        </authorList>
    </citation>
    <scope>IDENTIFICATION</scope>
</reference>
<proteinExistence type="predicted"/>
<organism evidence="1">
    <name type="scientific">Cucumis melo</name>
    <name type="common">Muskmelon</name>
    <dbReference type="NCBI Taxonomy" id="3656"/>
    <lineage>
        <taxon>Eukaryota</taxon>
        <taxon>Viridiplantae</taxon>
        <taxon>Streptophyta</taxon>
        <taxon>Embryophyta</taxon>
        <taxon>Tracheophyta</taxon>
        <taxon>Spermatophyta</taxon>
        <taxon>Magnoliopsida</taxon>
        <taxon>eudicotyledons</taxon>
        <taxon>Gunneridae</taxon>
        <taxon>Pentapetalae</taxon>
        <taxon>rosids</taxon>
        <taxon>fabids</taxon>
        <taxon>Cucurbitales</taxon>
        <taxon>Cucurbitaceae</taxon>
        <taxon>Benincaseae</taxon>
        <taxon>Cucumis</taxon>
    </lineage>
</organism>
<dbReference type="AlphaFoldDB" id="A0A9I9E9L4"/>